<proteinExistence type="predicted"/>
<sequence>MKPNKYTYYLQELQDVQLVMNTRIFIYLDLLLLSCFLFFILYAQTYQWNHAFMISFCFLVATTAVFTLLCFLEGENTDSENKLKKD</sequence>
<dbReference type="AlphaFoldDB" id="A0A927HBL1"/>
<comment type="caution">
    <text evidence="2">The sequence shown here is derived from an EMBL/GenBank/DDBJ whole genome shotgun (WGS) entry which is preliminary data.</text>
</comment>
<organism evidence="2 3">
    <name type="scientific">Peribacillus faecalis</name>
    <dbReference type="NCBI Taxonomy" id="2772559"/>
    <lineage>
        <taxon>Bacteria</taxon>
        <taxon>Bacillati</taxon>
        <taxon>Bacillota</taxon>
        <taxon>Bacilli</taxon>
        <taxon>Bacillales</taxon>
        <taxon>Bacillaceae</taxon>
        <taxon>Peribacillus</taxon>
    </lineage>
</organism>
<gene>
    <name evidence="2" type="ORF">IEO70_16110</name>
</gene>
<dbReference type="EMBL" id="JACXSI010000045">
    <property type="protein sequence ID" value="MBD3109865.1"/>
    <property type="molecule type" value="Genomic_DNA"/>
</dbReference>
<evidence type="ECO:0000313" key="3">
    <source>
        <dbReference type="Proteomes" id="UP000602076"/>
    </source>
</evidence>
<evidence type="ECO:0000313" key="2">
    <source>
        <dbReference type="EMBL" id="MBD3109865.1"/>
    </source>
</evidence>
<keyword evidence="1" id="KW-0812">Transmembrane</keyword>
<feature type="transmembrane region" description="Helical" evidence="1">
    <location>
        <begin position="50"/>
        <end position="72"/>
    </location>
</feature>
<feature type="transmembrane region" description="Helical" evidence="1">
    <location>
        <begin position="24"/>
        <end position="44"/>
    </location>
</feature>
<accession>A0A927HBL1</accession>
<name>A0A927HBL1_9BACI</name>
<evidence type="ECO:0000256" key="1">
    <source>
        <dbReference type="SAM" id="Phobius"/>
    </source>
</evidence>
<reference evidence="2" key="1">
    <citation type="submission" date="2020-09" db="EMBL/GenBank/DDBJ databases">
        <title>Bacillus faecalis sp. nov., a moderately halophilic bacterium isolated from cow faeces.</title>
        <authorList>
            <person name="Jiang L."/>
            <person name="Lee J."/>
        </authorList>
    </citation>
    <scope>NUCLEOTIDE SEQUENCE</scope>
    <source>
        <strain evidence="2">AGMB 02131</strain>
    </source>
</reference>
<protein>
    <submittedName>
        <fullName evidence="2">Uncharacterized protein</fullName>
    </submittedName>
</protein>
<keyword evidence="1" id="KW-1133">Transmembrane helix</keyword>
<keyword evidence="1" id="KW-0472">Membrane</keyword>
<keyword evidence="3" id="KW-1185">Reference proteome</keyword>
<dbReference type="Proteomes" id="UP000602076">
    <property type="component" value="Unassembled WGS sequence"/>
</dbReference>
<dbReference type="RefSeq" id="WP_190999395.1">
    <property type="nucleotide sequence ID" value="NZ_JACXSI010000045.1"/>
</dbReference>